<proteinExistence type="predicted"/>
<feature type="binding site" evidence="9">
    <location>
        <position position="97"/>
    </location>
    <ligand>
        <name>ATP</name>
        <dbReference type="ChEBI" id="CHEBI:30616"/>
    </ligand>
</feature>
<keyword evidence="5" id="KW-0418">Kinase</keyword>
<comment type="catalytic activity">
    <reaction evidence="7">
        <text>L-threonyl-[protein] + ATP = O-phospho-L-threonyl-[protein] + ADP + H(+)</text>
        <dbReference type="Rhea" id="RHEA:46608"/>
        <dbReference type="Rhea" id="RHEA-COMP:11060"/>
        <dbReference type="Rhea" id="RHEA-COMP:11605"/>
        <dbReference type="ChEBI" id="CHEBI:15378"/>
        <dbReference type="ChEBI" id="CHEBI:30013"/>
        <dbReference type="ChEBI" id="CHEBI:30616"/>
        <dbReference type="ChEBI" id="CHEBI:61977"/>
        <dbReference type="ChEBI" id="CHEBI:456216"/>
        <dbReference type="EC" id="2.7.11.1"/>
    </reaction>
</comment>
<keyword evidence="13" id="KW-1185">Reference proteome</keyword>
<dbReference type="PROSITE" id="PS50011">
    <property type="entry name" value="PROTEIN_KINASE_DOM"/>
    <property type="match status" value="1"/>
</dbReference>
<dbReference type="Gene3D" id="1.10.510.10">
    <property type="entry name" value="Transferase(Phosphotransferase) domain 1"/>
    <property type="match status" value="1"/>
</dbReference>
<evidence type="ECO:0000256" key="10">
    <source>
        <dbReference type="SAM" id="MobiDB-lite"/>
    </source>
</evidence>
<dbReference type="GO" id="GO:0005524">
    <property type="term" value="F:ATP binding"/>
    <property type="evidence" value="ECO:0007669"/>
    <property type="project" value="UniProtKB-UniRule"/>
</dbReference>
<dbReference type="GO" id="GO:0000245">
    <property type="term" value="P:spliceosomal complex assembly"/>
    <property type="evidence" value="ECO:0007669"/>
    <property type="project" value="TreeGrafter"/>
</dbReference>
<keyword evidence="6 9" id="KW-0067">ATP-binding</keyword>
<sequence>MDPDAPPLSPAPSETRFSEPLSSLNSQATDYQHQSLDPLEEFDRPRCALKRLSHLHVLVGDGFKKGRYVILRKLGHGSFGTVWLARDKKSKTFVALKILSSAATKKIHEGESEEMMVVDRMIERQGQQDSQWLRRFGRFLELFDHRTQDDVRHACIVMEPLAWDLYVLEQVTPARGFSLRTCKSIVRQILVGLDGLHQEMNTVYADLKPNNILIRPEQMESIIRAELLDNPTLTKRNRPHYLPKGLIRYWSQPIPPWLDVSKHIVGDIGLEVALVDLGHARQAGEVFPEKTQHLCYRAPEVYLGYPCTGALDIWALACTTTMCSRTCDQTFWFVTGGTLFEDRLGFIEPETQLANIVEVLGTNIPIEMKNRSQHWDRYIDEEGGYLHGNSGDFIYEGQKGTLKGAIVHFMPDLPSAEVNGWTAFLSRCLQIQPENRPTAAELLQDPWISED</sequence>
<evidence type="ECO:0000256" key="2">
    <source>
        <dbReference type="ARBA" id="ARBA00022527"/>
    </source>
</evidence>
<dbReference type="InterPro" id="IPR000719">
    <property type="entry name" value="Prot_kinase_dom"/>
</dbReference>
<feature type="region of interest" description="Disordered" evidence="10">
    <location>
        <begin position="1"/>
        <end position="30"/>
    </location>
</feature>
<evidence type="ECO:0000256" key="4">
    <source>
        <dbReference type="ARBA" id="ARBA00022741"/>
    </source>
</evidence>
<feature type="domain" description="Protein kinase" evidence="11">
    <location>
        <begin position="68"/>
        <end position="448"/>
    </location>
</feature>
<name>A0A8K0JM88_9TREE</name>
<evidence type="ECO:0000256" key="5">
    <source>
        <dbReference type="ARBA" id="ARBA00022777"/>
    </source>
</evidence>
<evidence type="ECO:0000256" key="8">
    <source>
        <dbReference type="ARBA" id="ARBA00048679"/>
    </source>
</evidence>
<reference evidence="12" key="1">
    <citation type="submission" date="2020-04" db="EMBL/GenBank/DDBJ databases">
        <title>Analysis of mating type loci in Filobasidium floriforme.</title>
        <authorList>
            <person name="Nowrousian M."/>
        </authorList>
    </citation>
    <scope>NUCLEOTIDE SEQUENCE</scope>
    <source>
        <strain evidence="12">CBS 6242</strain>
    </source>
</reference>
<evidence type="ECO:0000313" key="13">
    <source>
        <dbReference type="Proteomes" id="UP000812966"/>
    </source>
</evidence>
<dbReference type="GO" id="GO:0004674">
    <property type="term" value="F:protein serine/threonine kinase activity"/>
    <property type="evidence" value="ECO:0007669"/>
    <property type="project" value="UniProtKB-KW"/>
</dbReference>
<comment type="caution">
    <text evidence="12">The sequence shown here is derived from an EMBL/GenBank/DDBJ whole genome shotgun (WGS) entry which is preliminary data.</text>
</comment>
<gene>
    <name evidence="12" type="ORF">FFLO_02659</name>
</gene>
<dbReference type="InterPro" id="IPR017441">
    <property type="entry name" value="Protein_kinase_ATP_BS"/>
</dbReference>
<dbReference type="PANTHER" id="PTHR47634:SF9">
    <property type="entry name" value="PROTEIN KINASE DOMAIN-CONTAINING PROTEIN-RELATED"/>
    <property type="match status" value="1"/>
</dbReference>
<accession>A0A8K0JM88</accession>
<evidence type="ECO:0000256" key="9">
    <source>
        <dbReference type="PROSITE-ProRule" id="PRU10141"/>
    </source>
</evidence>
<dbReference type="Pfam" id="PF00069">
    <property type="entry name" value="Pkinase"/>
    <property type="match status" value="2"/>
</dbReference>
<feature type="compositionally biased region" description="Pro residues" evidence="10">
    <location>
        <begin position="1"/>
        <end position="10"/>
    </location>
</feature>
<evidence type="ECO:0000256" key="1">
    <source>
        <dbReference type="ARBA" id="ARBA00012513"/>
    </source>
</evidence>
<keyword evidence="2" id="KW-0723">Serine/threonine-protein kinase</keyword>
<dbReference type="InterPro" id="IPR011009">
    <property type="entry name" value="Kinase-like_dom_sf"/>
</dbReference>
<comment type="catalytic activity">
    <reaction evidence="8">
        <text>L-seryl-[protein] + ATP = O-phospho-L-seryl-[protein] + ADP + H(+)</text>
        <dbReference type="Rhea" id="RHEA:17989"/>
        <dbReference type="Rhea" id="RHEA-COMP:9863"/>
        <dbReference type="Rhea" id="RHEA-COMP:11604"/>
        <dbReference type="ChEBI" id="CHEBI:15378"/>
        <dbReference type="ChEBI" id="CHEBI:29999"/>
        <dbReference type="ChEBI" id="CHEBI:30616"/>
        <dbReference type="ChEBI" id="CHEBI:83421"/>
        <dbReference type="ChEBI" id="CHEBI:456216"/>
        <dbReference type="EC" id="2.7.11.1"/>
    </reaction>
</comment>
<protein>
    <recommendedName>
        <fullName evidence="1">non-specific serine/threonine protein kinase</fullName>
        <ecNumber evidence="1">2.7.11.1</ecNumber>
    </recommendedName>
</protein>
<dbReference type="SMART" id="SM00220">
    <property type="entry name" value="S_TKc"/>
    <property type="match status" value="1"/>
</dbReference>
<dbReference type="Gene3D" id="3.30.200.20">
    <property type="entry name" value="Phosphorylase Kinase, domain 1"/>
    <property type="match status" value="1"/>
</dbReference>
<keyword evidence="3" id="KW-0808">Transferase</keyword>
<feature type="compositionally biased region" description="Polar residues" evidence="10">
    <location>
        <begin position="20"/>
        <end position="30"/>
    </location>
</feature>
<evidence type="ECO:0000256" key="6">
    <source>
        <dbReference type="ARBA" id="ARBA00022840"/>
    </source>
</evidence>
<dbReference type="InterPro" id="IPR051334">
    <property type="entry name" value="SRPK"/>
</dbReference>
<dbReference type="EMBL" id="JABELV010000043">
    <property type="protein sequence ID" value="KAG7561930.1"/>
    <property type="molecule type" value="Genomic_DNA"/>
</dbReference>
<dbReference type="PROSITE" id="PS00107">
    <property type="entry name" value="PROTEIN_KINASE_ATP"/>
    <property type="match status" value="1"/>
</dbReference>
<dbReference type="Proteomes" id="UP000812966">
    <property type="component" value="Unassembled WGS sequence"/>
</dbReference>
<dbReference type="GO" id="GO:0050684">
    <property type="term" value="P:regulation of mRNA processing"/>
    <property type="evidence" value="ECO:0007669"/>
    <property type="project" value="TreeGrafter"/>
</dbReference>
<evidence type="ECO:0000313" key="12">
    <source>
        <dbReference type="EMBL" id="KAG7561930.1"/>
    </source>
</evidence>
<organism evidence="12 13">
    <name type="scientific">Filobasidium floriforme</name>
    <dbReference type="NCBI Taxonomy" id="5210"/>
    <lineage>
        <taxon>Eukaryota</taxon>
        <taxon>Fungi</taxon>
        <taxon>Dikarya</taxon>
        <taxon>Basidiomycota</taxon>
        <taxon>Agaricomycotina</taxon>
        <taxon>Tremellomycetes</taxon>
        <taxon>Filobasidiales</taxon>
        <taxon>Filobasidiaceae</taxon>
        <taxon>Filobasidium</taxon>
    </lineage>
</organism>
<keyword evidence="4 9" id="KW-0547">Nucleotide-binding</keyword>
<dbReference type="EC" id="2.7.11.1" evidence="1"/>
<dbReference type="AlphaFoldDB" id="A0A8K0JM88"/>
<evidence type="ECO:0000256" key="7">
    <source>
        <dbReference type="ARBA" id="ARBA00047899"/>
    </source>
</evidence>
<evidence type="ECO:0000259" key="11">
    <source>
        <dbReference type="PROSITE" id="PS50011"/>
    </source>
</evidence>
<dbReference type="PANTHER" id="PTHR47634">
    <property type="entry name" value="PROTEIN KINASE DOMAIN-CONTAINING PROTEIN-RELATED"/>
    <property type="match status" value="1"/>
</dbReference>
<dbReference type="SUPFAM" id="SSF56112">
    <property type="entry name" value="Protein kinase-like (PK-like)"/>
    <property type="match status" value="1"/>
</dbReference>
<evidence type="ECO:0000256" key="3">
    <source>
        <dbReference type="ARBA" id="ARBA00022679"/>
    </source>
</evidence>